<dbReference type="EMBL" id="JAKLTQ010000027">
    <property type="protein sequence ID" value="MCG2624606.1"/>
    <property type="molecule type" value="Genomic_DNA"/>
</dbReference>
<protein>
    <submittedName>
        <fullName evidence="1">FAD-binding protein</fullName>
    </submittedName>
</protein>
<sequence length="225" mass="23437">MRWPGAARLVCHVRRLPPVPCAVSEEALVSGSELPAESTTTVVIGAGLPGLAVASELSRHGIASIVVEGLAGGCAAGTPRRGMMSDSVSLTEQSELLRLLQGYAASRCLDVRRSTFARQVSLVPGIGLPVPEAGPAGIARRWMIRTERGLLLADTVVLTGCPQNQMRRFLRGLGVRLGADFQATLKSIGLYLVGMAGLLAPTTREIVRQAKAVGDAIAGGRPAPA</sequence>
<reference evidence="1" key="1">
    <citation type="submission" date="2022-01" db="EMBL/GenBank/DDBJ databases">
        <authorList>
            <person name="Jo J.-H."/>
            <person name="Im W.-T."/>
        </authorList>
    </citation>
    <scope>NUCLEOTIDE SEQUENCE</scope>
    <source>
        <strain evidence="1">I2-34</strain>
    </source>
</reference>
<evidence type="ECO:0000313" key="1">
    <source>
        <dbReference type="EMBL" id="MCG2624606.1"/>
    </source>
</evidence>
<name>A0ABS9LDF3_9MICC</name>
<gene>
    <name evidence="1" type="ORF">LVY72_22210</name>
</gene>
<evidence type="ECO:0000313" key="2">
    <source>
        <dbReference type="Proteomes" id="UP001165368"/>
    </source>
</evidence>
<dbReference type="SUPFAM" id="SSF51905">
    <property type="entry name" value="FAD/NAD(P)-binding domain"/>
    <property type="match status" value="1"/>
</dbReference>
<organism evidence="1 2">
    <name type="scientific">Arthrobacter hankyongi</name>
    <dbReference type="NCBI Taxonomy" id="2904801"/>
    <lineage>
        <taxon>Bacteria</taxon>
        <taxon>Bacillati</taxon>
        <taxon>Actinomycetota</taxon>
        <taxon>Actinomycetes</taxon>
        <taxon>Micrococcales</taxon>
        <taxon>Micrococcaceae</taxon>
        <taxon>Arthrobacter</taxon>
    </lineage>
</organism>
<proteinExistence type="predicted"/>
<dbReference type="Proteomes" id="UP001165368">
    <property type="component" value="Unassembled WGS sequence"/>
</dbReference>
<dbReference type="InterPro" id="IPR036188">
    <property type="entry name" value="FAD/NAD-bd_sf"/>
</dbReference>
<comment type="caution">
    <text evidence="1">The sequence shown here is derived from an EMBL/GenBank/DDBJ whole genome shotgun (WGS) entry which is preliminary data.</text>
</comment>
<dbReference type="Gene3D" id="3.50.50.60">
    <property type="entry name" value="FAD/NAD(P)-binding domain"/>
    <property type="match status" value="1"/>
</dbReference>
<accession>A0ABS9LDF3</accession>
<dbReference type="RefSeq" id="WP_237826750.1">
    <property type="nucleotide sequence ID" value="NZ_JAKLTQ010000027.1"/>
</dbReference>
<keyword evidence="2" id="KW-1185">Reference proteome</keyword>